<evidence type="ECO:0000256" key="9">
    <source>
        <dbReference type="ARBA" id="ARBA00023242"/>
    </source>
</evidence>
<keyword evidence="18" id="KW-1185">Reference proteome</keyword>
<dbReference type="PROSITE" id="PS50056">
    <property type="entry name" value="TYR_PHOSPHATASE_2"/>
    <property type="match status" value="1"/>
</dbReference>
<evidence type="ECO:0000256" key="12">
    <source>
        <dbReference type="ARBA" id="ARBA00053915"/>
    </source>
</evidence>
<keyword evidence="8" id="KW-0904">Protein phosphatase</keyword>
<evidence type="ECO:0000256" key="5">
    <source>
        <dbReference type="ARBA" id="ARBA00013081"/>
    </source>
</evidence>
<dbReference type="GO" id="GO:0005829">
    <property type="term" value="C:cytosol"/>
    <property type="evidence" value="ECO:0007669"/>
    <property type="project" value="UniProtKB-SubCell"/>
</dbReference>
<gene>
    <name evidence="17" type="ORF">RRG08_003687</name>
</gene>
<name>A0AAE1E533_9GAST</name>
<comment type="subcellular location">
    <subcellularLocation>
        <location evidence="2">Cytoplasm</location>
        <location evidence="2">Cytosol</location>
    </subcellularLocation>
    <subcellularLocation>
        <location evidence="1">Nucleus</location>
    </subcellularLocation>
</comment>
<sequence length="171" mass="18845">MQAQGNGAESAATVPAPVPPPNFSWCEANVLSACAFPSQWEHLIYLSSVGVTCLVSLTEERHVKAPQLDGKELRIVRVPVRDYTPPTMEQVEQFIQEVLSNKARGQATCVHCAHGLGRTGTMLACYFMSAHGDDPETAIDRIRKLRPGSIETSDQEQLVYNFHAHIGQKCR</sequence>
<dbReference type="Proteomes" id="UP001283361">
    <property type="component" value="Unassembled WGS sequence"/>
</dbReference>
<comment type="similarity">
    <text evidence="3">Belongs to the protein-tyrosine phosphatase family. Non-receptor class dual specificity subfamily.</text>
</comment>
<evidence type="ECO:0000259" key="15">
    <source>
        <dbReference type="PROSITE" id="PS50054"/>
    </source>
</evidence>
<comment type="catalytic activity">
    <reaction evidence="10">
        <text>O-phospho-L-seryl-[protein] + H2O = L-seryl-[protein] + phosphate</text>
        <dbReference type="Rhea" id="RHEA:20629"/>
        <dbReference type="Rhea" id="RHEA-COMP:9863"/>
        <dbReference type="Rhea" id="RHEA-COMP:11604"/>
        <dbReference type="ChEBI" id="CHEBI:15377"/>
        <dbReference type="ChEBI" id="CHEBI:29999"/>
        <dbReference type="ChEBI" id="CHEBI:43474"/>
        <dbReference type="ChEBI" id="CHEBI:83421"/>
        <dbReference type="EC" id="3.1.3.16"/>
    </reaction>
</comment>
<dbReference type="AlphaFoldDB" id="A0AAE1E533"/>
<evidence type="ECO:0000256" key="11">
    <source>
        <dbReference type="ARBA" id="ARBA00048336"/>
    </source>
</evidence>
<evidence type="ECO:0000256" key="1">
    <source>
        <dbReference type="ARBA" id="ARBA00004123"/>
    </source>
</evidence>
<evidence type="ECO:0000313" key="17">
    <source>
        <dbReference type="EMBL" id="KAK3794536.1"/>
    </source>
</evidence>
<comment type="caution">
    <text evidence="17">The sequence shown here is derived from an EMBL/GenBank/DDBJ whole genome shotgun (WGS) entry which is preliminary data.</text>
</comment>
<feature type="domain" description="Tyrosine-protein phosphatase" evidence="15">
    <location>
        <begin position="22"/>
        <end position="171"/>
    </location>
</feature>
<dbReference type="SUPFAM" id="SSF52799">
    <property type="entry name" value="(Phosphotyrosine protein) phosphatases II"/>
    <property type="match status" value="1"/>
</dbReference>
<comment type="catalytic activity">
    <reaction evidence="11">
        <text>O-phospho-L-threonyl-[protein] + H2O = L-threonyl-[protein] + phosphate</text>
        <dbReference type="Rhea" id="RHEA:47004"/>
        <dbReference type="Rhea" id="RHEA-COMP:11060"/>
        <dbReference type="Rhea" id="RHEA-COMP:11605"/>
        <dbReference type="ChEBI" id="CHEBI:15377"/>
        <dbReference type="ChEBI" id="CHEBI:30013"/>
        <dbReference type="ChEBI" id="CHEBI:43474"/>
        <dbReference type="ChEBI" id="CHEBI:61977"/>
        <dbReference type="EC" id="3.1.3.16"/>
    </reaction>
</comment>
<comment type="function">
    <text evidence="12">Protein phosphatase that mediates dephosphorylation of proteins phosphorylated on Tyr and Ser/Thr residues. In vitro, it can dephosphorylate p44-ERK1 (MAPK3) but not p54 SAPK-beta (MAPK10) in vitro. Able to enhance activation of JNK and p38 (MAPK14).</text>
</comment>
<feature type="domain" description="Tyrosine specific protein phosphatases" evidence="16">
    <location>
        <begin position="89"/>
        <end position="157"/>
    </location>
</feature>
<dbReference type="EC" id="3.1.3.16" evidence="5"/>
<evidence type="ECO:0000256" key="7">
    <source>
        <dbReference type="ARBA" id="ARBA00022801"/>
    </source>
</evidence>
<dbReference type="InterPro" id="IPR057023">
    <property type="entry name" value="PTP-SAK"/>
</dbReference>
<dbReference type="InterPro" id="IPR003595">
    <property type="entry name" value="Tyr_Pase_cat"/>
</dbReference>
<dbReference type="FunFam" id="3.90.190.10:FF:000063">
    <property type="entry name" value="Dual specificity phosphatase 23"/>
    <property type="match status" value="1"/>
</dbReference>
<dbReference type="GO" id="GO:0005634">
    <property type="term" value="C:nucleus"/>
    <property type="evidence" value="ECO:0007669"/>
    <property type="project" value="UniProtKB-SubCell"/>
</dbReference>
<keyword evidence="6" id="KW-0963">Cytoplasm</keyword>
<proteinExistence type="inferred from homology"/>
<reference evidence="17" key="1">
    <citation type="journal article" date="2023" name="G3 (Bethesda)">
        <title>A reference genome for the long-term kleptoplast-retaining sea slug Elysia crispata morphotype clarki.</title>
        <authorList>
            <person name="Eastman K.E."/>
            <person name="Pendleton A.L."/>
            <person name="Shaikh M.A."/>
            <person name="Suttiyut T."/>
            <person name="Ogas R."/>
            <person name="Tomko P."/>
            <person name="Gavelis G."/>
            <person name="Widhalm J.R."/>
            <person name="Wisecaver J.H."/>
        </authorList>
    </citation>
    <scope>NUCLEOTIDE SEQUENCE</scope>
    <source>
        <strain evidence="17">ECLA1</strain>
    </source>
</reference>
<dbReference type="EMBL" id="JAWDGP010001105">
    <property type="protein sequence ID" value="KAK3794536.1"/>
    <property type="molecule type" value="Genomic_DNA"/>
</dbReference>
<evidence type="ECO:0000313" key="18">
    <source>
        <dbReference type="Proteomes" id="UP001283361"/>
    </source>
</evidence>
<evidence type="ECO:0000256" key="2">
    <source>
        <dbReference type="ARBA" id="ARBA00004514"/>
    </source>
</evidence>
<evidence type="ECO:0000256" key="3">
    <source>
        <dbReference type="ARBA" id="ARBA00008601"/>
    </source>
</evidence>
<dbReference type="InterPro" id="IPR016130">
    <property type="entry name" value="Tyr_Pase_AS"/>
</dbReference>
<dbReference type="PANTHER" id="PTHR23339">
    <property type="entry name" value="TYROSINE SPECIFIC PROTEIN PHOSPHATASE AND DUAL SPECIFICITY PROTEIN PHOSPHATASE"/>
    <property type="match status" value="1"/>
</dbReference>
<dbReference type="GO" id="GO:0004725">
    <property type="term" value="F:protein tyrosine phosphatase activity"/>
    <property type="evidence" value="ECO:0007669"/>
    <property type="project" value="UniProtKB-EC"/>
</dbReference>
<evidence type="ECO:0000256" key="13">
    <source>
        <dbReference type="ARBA" id="ARBA00068789"/>
    </source>
</evidence>
<dbReference type="InterPro" id="IPR000387">
    <property type="entry name" value="Tyr_Pase_dom"/>
</dbReference>
<accession>A0AAE1E533</accession>
<dbReference type="InterPro" id="IPR020422">
    <property type="entry name" value="TYR_PHOSPHATASE_DUAL_dom"/>
</dbReference>
<dbReference type="Pfam" id="PF22784">
    <property type="entry name" value="PTP-SAK"/>
    <property type="match status" value="1"/>
</dbReference>
<evidence type="ECO:0000259" key="16">
    <source>
        <dbReference type="PROSITE" id="PS50056"/>
    </source>
</evidence>
<evidence type="ECO:0000256" key="14">
    <source>
        <dbReference type="ARBA" id="ARBA00081937"/>
    </source>
</evidence>
<dbReference type="EC" id="3.1.3.48" evidence="4"/>
<organism evidence="17 18">
    <name type="scientific">Elysia crispata</name>
    <name type="common">lettuce slug</name>
    <dbReference type="NCBI Taxonomy" id="231223"/>
    <lineage>
        <taxon>Eukaryota</taxon>
        <taxon>Metazoa</taxon>
        <taxon>Spiralia</taxon>
        <taxon>Lophotrochozoa</taxon>
        <taxon>Mollusca</taxon>
        <taxon>Gastropoda</taxon>
        <taxon>Heterobranchia</taxon>
        <taxon>Euthyneura</taxon>
        <taxon>Panpulmonata</taxon>
        <taxon>Sacoglossa</taxon>
        <taxon>Placobranchoidea</taxon>
        <taxon>Plakobranchidae</taxon>
        <taxon>Elysia</taxon>
    </lineage>
</organism>
<evidence type="ECO:0000256" key="10">
    <source>
        <dbReference type="ARBA" id="ARBA00047761"/>
    </source>
</evidence>
<evidence type="ECO:0000256" key="6">
    <source>
        <dbReference type="ARBA" id="ARBA00022490"/>
    </source>
</evidence>
<dbReference type="SMART" id="SM00404">
    <property type="entry name" value="PTPc_motif"/>
    <property type="match status" value="1"/>
</dbReference>
<dbReference type="Gene3D" id="3.90.190.10">
    <property type="entry name" value="Protein tyrosine phosphatase superfamily"/>
    <property type="match status" value="1"/>
</dbReference>
<keyword evidence="7" id="KW-0378">Hydrolase</keyword>
<evidence type="ECO:0000256" key="8">
    <source>
        <dbReference type="ARBA" id="ARBA00022912"/>
    </source>
</evidence>
<protein>
    <recommendedName>
        <fullName evidence="13">Dual specificity protein phosphatase 23</fullName>
        <ecNumber evidence="5">3.1.3.16</ecNumber>
        <ecNumber evidence="4">3.1.3.48</ecNumber>
    </recommendedName>
    <alternativeName>
        <fullName evidence="14">Low molecular mass dual specificity phosphatase 3</fullName>
    </alternativeName>
</protein>
<dbReference type="InterPro" id="IPR029021">
    <property type="entry name" value="Prot-tyrosine_phosphatase-like"/>
</dbReference>
<keyword evidence="9" id="KW-0539">Nucleus</keyword>
<dbReference type="PROSITE" id="PS00383">
    <property type="entry name" value="TYR_PHOSPHATASE_1"/>
    <property type="match status" value="1"/>
</dbReference>
<evidence type="ECO:0000256" key="4">
    <source>
        <dbReference type="ARBA" id="ARBA00013064"/>
    </source>
</evidence>
<dbReference type="InterPro" id="IPR050561">
    <property type="entry name" value="PTP"/>
</dbReference>
<dbReference type="PROSITE" id="PS50054">
    <property type="entry name" value="TYR_PHOSPHATASE_DUAL"/>
    <property type="match status" value="1"/>
</dbReference>
<dbReference type="GO" id="GO:0004722">
    <property type="term" value="F:protein serine/threonine phosphatase activity"/>
    <property type="evidence" value="ECO:0007669"/>
    <property type="project" value="UniProtKB-EC"/>
</dbReference>